<evidence type="ECO:0000313" key="10">
    <source>
        <dbReference type="EMBL" id="EPY34385.1"/>
    </source>
</evidence>
<feature type="region of interest" description="Disordered" evidence="6">
    <location>
        <begin position="455"/>
        <end position="485"/>
    </location>
</feature>
<evidence type="ECO:0000256" key="2">
    <source>
        <dbReference type="ARBA" id="ARBA00022741"/>
    </source>
</evidence>
<dbReference type="EMBL" id="ATMH01008856">
    <property type="protein sequence ID" value="EPY20747.1"/>
    <property type="molecule type" value="Genomic_DNA"/>
</dbReference>
<dbReference type="PANTHER" id="PTHR11909">
    <property type="entry name" value="CASEIN KINASE-RELATED"/>
    <property type="match status" value="1"/>
</dbReference>
<reference evidence="10" key="2">
    <citation type="submission" date="2013-03" db="EMBL/GenBank/DDBJ databases">
        <authorList>
            <person name="Motta M.C.M."/>
            <person name="Martins A.C.A."/>
            <person name="Preta C.M.C.C."/>
            <person name="Silva R."/>
            <person name="de Souza S.S."/>
            <person name="Klein C.C."/>
            <person name="de Almeida L.G.P."/>
            <person name="Cunha O.L."/>
            <person name="Colabardini A.C."/>
            <person name="Lima B.A."/>
            <person name="Machado C.R."/>
            <person name="Soares C.M.A."/>
            <person name="de Menezes C.B.A."/>
            <person name="Bartolomeu D.C."/>
            <person name="Grisard E.C."/>
            <person name="Fantinatti-Garboggini F."/>
            <person name="Rodrigues-Luiz G.F."/>
            <person name="Wagner G."/>
            <person name="Goldman G.H."/>
            <person name="Fietto J.L.R."/>
            <person name="Ciapina L.P."/>
            <person name="Brocchi M."/>
            <person name="Elias M.C."/>
            <person name="Goldman M.H.S."/>
            <person name="Sagot M.-F."/>
            <person name="Pereira M."/>
            <person name="Stoco P.H."/>
            <person name="Teixeira S.M.R."/>
            <person name="de Mendonca-Neto R.P."/>
            <person name="Maciel T.E.F."/>
            <person name="Mendes T.A.O."/>
            <person name="Urmenyi T.P."/>
            <person name="Teixeira M.M.G."/>
            <person name="de Camargo E.F.P."/>
            <person name="de Sousa W."/>
            <person name="Schenkman S."/>
            <person name="de Vasconcelos A.T.R."/>
        </authorList>
    </citation>
    <scope>NUCLEOTIDE SEQUENCE</scope>
</reference>
<dbReference type="PROSITE" id="PS00108">
    <property type="entry name" value="PROTEIN_KINASE_ST"/>
    <property type="match status" value="1"/>
</dbReference>
<dbReference type="InterPro" id="IPR011009">
    <property type="entry name" value="Kinase-like_dom_sf"/>
</dbReference>
<dbReference type="Gene3D" id="3.30.200.20">
    <property type="entry name" value="Phosphorylase Kinase, domain 1"/>
    <property type="match status" value="1"/>
</dbReference>
<dbReference type="OrthoDB" id="5800476at2759"/>
<dbReference type="InterPro" id="IPR050235">
    <property type="entry name" value="CK1_Ser-Thr_kinase"/>
</dbReference>
<dbReference type="PROSITE" id="PS50011">
    <property type="entry name" value="PROTEIN_KINASE_DOM"/>
    <property type="match status" value="1"/>
</dbReference>
<evidence type="ECO:0000313" key="8">
    <source>
        <dbReference type="EMBL" id="EPY20747.1"/>
    </source>
</evidence>
<evidence type="ECO:0000256" key="3">
    <source>
        <dbReference type="ARBA" id="ARBA00022840"/>
    </source>
</evidence>
<dbReference type="EMBL" id="ATMH01001611">
    <property type="protein sequence ID" value="EPY34385.1"/>
    <property type="molecule type" value="Genomic_DNA"/>
</dbReference>
<keyword evidence="11" id="KW-1185">Reference proteome</keyword>
<name>S9WF75_9TRYP</name>
<dbReference type="InterPro" id="IPR000719">
    <property type="entry name" value="Prot_kinase_dom"/>
</dbReference>
<dbReference type="AlphaFoldDB" id="S9WF75"/>
<evidence type="ECO:0000259" key="7">
    <source>
        <dbReference type="PROSITE" id="PS50011"/>
    </source>
</evidence>
<feature type="compositionally biased region" description="Low complexity" evidence="6">
    <location>
        <begin position="118"/>
        <end position="131"/>
    </location>
</feature>
<keyword evidence="5" id="KW-0723">Serine/threonine-protein kinase</keyword>
<organism evidence="10 11">
    <name type="scientific">Strigomonas culicis</name>
    <dbReference type="NCBI Taxonomy" id="28005"/>
    <lineage>
        <taxon>Eukaryota</taxon>
        <taxon>Discoba</taxon>
        <taxon>Euglenozoa</taxon>
        <taxon>Kinetoplastea</taxon>
        <taxon>Metakinetoplastina</taxon>
        <taxon>Trypanosomatida</taxon>
        <taxon>Trypanosomatidae</taxon>
        <taxon>Strigomonadinae</taxon>
        <taxon>Strigomonas</taxon>
    </lineage>
</organism>
<comment type="similarity">
    <text evidence="5">Belongs to the protein kinase superfamily.</text>
</comment>
<feature type="domain" description="Protein kinase" evidence="7">
    <location>
        <begin position="19"/>
        <end position="367"/>
    </location>
</feature>
<dbReference type="PROSITE" id="PS00107">
    <property type="entry name" value="PROTEIN_KINASE_ATP"/>
    <property type="match status" value="1"/>
</dbReference>
<gene>
    <name evidence="10" type="ORF">STCU_01611</name>
    <name evidence="9" type="ORF">STCU_05000</name>
    <name evidence="8" type="ORF">STCU_08856</name>
</gene>
<dbReference type="Proteomes" id="UP000015354">
    <property type="component" value="Unassembled WGS sequence"/>
</dbReference>
<keyword evidence="3 4" id="KW-0067">ATP-binding</keyword>
<dbReference type="EC" id="2.7.11.1" evidence="1"/>
<evidence type="ECO:0000256" key="6">
    <source>
        <dbReference type="SAM" id="MobiDB-lite"/>
    </source>
</evidence>
<dbReference type="GO" id="GO:0005524">
    <property type="term" value="F:ATP binding"/>
    <property type="evidence" value="ECO:0007669"/>
    <property type="project" value="UniProtKB-UniRule"/>
</dbReference>
<evidence type="ECO:0000313" key="11">
    <source>
        <dbReference type="Proteomes" id="UP000015354"/>
    </source>
</evidence>
<dbReference type="EMBL" id="ATMH01005000">
    <property type="protein sequence ID" value="EPY28580.1"/>
    <property type="molecule type" value="Genomic_DNA"/>
</dbReference>
<sequence length="485" mass="54401">MPKEYHITGKEVPFANGRYLLSHRLGNGSFGDIFEGYDTLRKVRIAVKLEKKKVRYPQLDYESKVYRVLHQPPVGLNEADPEEMLEDMAAAGGEELNPNSKDGGEAVEVTPGAAAAAGTAANGTLTTTPANEAGGAKGISLSPTKGAQASPLPYMVIGIPEIYYFDSEGDYNIMVMELCGPSLEDLFNYCHRRFSLKTVLMIADEILFRIQYLHEKGFIHRDIKPENFVLGTGLKAHILYIIDFGLSKLYWDVKKNMHIPFAEGKPLTGTARYCSTNTHRGYEQSRRDDLESIGFLFVYFLRSSLPWQGIQAKDQQLKTIKIGEKKISTPLEDLCEGLPPEFLRYCQYCRNLHFQDKPDYDYLRGLFRSLGKRYDYCTATVPCANPALLRYAQSTADVPEETTSASADDAKRATVGSRKANRLKEGPVQYDLPDPDPTRGFYDWEFDWLKKRQEEVEDSEATDANGDRSVSKSEAPSANPAFKGE</sequence>
<dbReference type="Pfam" id="PF00069">
    <property type="entry name" value="Pkinase"/>
    <property type="match status" value="1"/>
</dbReference>
<evidence type="ECO:0000313" key="9">
    <source>
        <dbReference type="EMBL" id="EPY28580.1"/>
    </source>
</evidence>
<feature type="region of interest" description="Disordered" evidence="6">
    <location>
        <begin position="400"/>
        <end position="437"/>
    </location>
</feature>
<dbReference type="InterPro" id="IPR017441">
    <property type="entry name" value="Protein_kinase_ATP_BS"/>
</dbReference>
<evidence type="ECO:0000256" key="4">
    <source>
        <dbReference type="PROSITE-ProRule" id="PRU10141"/>
    </source>
</evidence>
<keyword evidence="10" id="KW-0808">Transferase</keyword>
<reference evidence="10 11" key="1">
    <citation type="journal article" date="2013" name="PLoS ONE">
        <title>Predicting the Proteins of Angomonas deanei, Strigomonas culicis and Their Respective Endosymbionts Reveals New Aspects of the Trypanosomatidae Family.</title>
        <authorList>
            <person name="Motta M.C."/>
            <person name="Martins A.C."/>
            <person name="de Souza S.S."/>
            <person name="Catta-Preta C.M."/>
            <person name="Silva R."/>
            <person name="Klein C.C."/>
            <person name="de Almeida L.G."/>
            <person name="de Lima Cunha O."/>
            <person name="Ciapina L.P."/>
            <person name="Brocchi M."/>
            <person name="Colabardini A.C."/>
            <person name="de Araujo Lima B."/>
            <person name="Machado C.R."/>
            <person name="de Almeida Soares C.M."/>
            <person name="Probst C.M."/>
            <person name="de Menezes C.B."/>
            <person name="Thompson C.E."/>
            <person name="Bartholomeu D.C."/>
            <person name="Gradia D.F."/>
            <person name="Pavoni D.P."/>
            <person name="Grisard E.C."/>
            <person name="Fantinatti-Garboggini F."/>
            <person name="Marchini F.K."/>
            <person name="Rodrigues-Luiz G.F."/>
            <person name="Wagner G."/>
            <person name="Goldman G.H."/>
            <person name="Fietto J.L."/>
            <person name="Elias M.C."/>
            <person name="Goldman M.H."/>
            <person name="Sagot M.F."/>
            <person name="Pereira M."/>
            <person name="Stoco P.H."/>
            <person name="de Mendonca-Neto R.P."/>
            <person name="Teixeira S.M."/>
            <person name="Maciel T.E."/>
            <person name="de Oliveira Mendes T.A."/>
            <person name="Urmenyi T.P."/>
            <person name="de Souza W."/>
            <person name="Schenkman S."/>
            <person name="de Vasconcelos A.T."/>
        </authorList>
    </citation>
    <scope>NUCLEOTIDE SEQUENCE [LARGE SCALE GENOMIC DNA]</scope>
</reference>
<dbReference type="SUPFAM" id="SSF56112">
    <property type="entry name" value="Protein kinase-like (PK-like)"/>
    <property type="match status" value="1"/>
</dbReference>
<feature type="region of interest" description="Disordered" evidence="6">
    <location>
        <begin position="118"/>
        <end position="137"/>
    </location>
</feature>
<feature type="binding site" evidence="4">
    <location>
        <position position="48"/>
    </location>
    <ligand>
        <name>ATP</name>
        <dbReference type="ChEBI" id="CHEBI:30616"/>
    </ligand>
</feature>
<accession>S9WF75</accession>
<evidence type="ECO:0000256" key="1">
    <source>
        <dbReference type="ARBA" id="ARBA00012513"/>
    </source>
</evidence>
<comment type="caution">
    <text evidence="10">The sequence shown here is derived from an EMBL/GenBank/DDBJ whole genome shotgun (WGS) entry which is preliminary data.</text>
</comment>
<keyword evidence="10" id="KW-0418">Kinase</keyword>
<evidence type="ECO:0000256" key="5">
    <source>
        <dbReference type="RuleBase" id="RU000304"/>
    </source>
</evidence>
<dbReference type="Gene3D" id="1.10.510.10">
    <property type="entry name" value="Transferase(Phosphotransferase) domain 1"/>
    <property type="match status" value="1"/>
</dbReference>
<protein>
    <recommendedName>
        <fullName evidence="1">non-specific serine/threonine protein kinase</fullName>
        <ecNumber evidence="1">2.7.11.1</ecNumber>
    </recommendedName>
</protein>
<dbReference type="SMART" id="SM00220">
    <property type="entry name" value="S_TKc"/>
    <property type="match status" value="1"/>
</dbReference>
<dbReference type="InterPro" id="IPR008271">
    <property type="entry name" value="Ser/Thr_kinase_AS"/>
</dbReference>
<dbReference type="CDD" id="cd14016">
    <property type="entry name" value="STKc_CK1"/>
    <property type="match status" value="1"/>
</dbReference>
<proteinExistence type="inferred from homology"/>
<keyword evidence="2 4" id="KW-0547">Nucleotide-binding</keyword>
<dbReference type="GO" id="GO:0004674">
    <property type="term" value="F:protein serine/threonine kinase activity"/>
    <property type="evidence" value="ECO:0007669"/>
    <property type="project" value="UniProtKB-KW"/>
</dbReference>